<evidence type="ECO:0000313" key="2">
    <source>
        <dbReference type="EMBL" id="OWV34214.1"/>
    </source>
</evidence>
<feature type="chain" id="PRO_5012871988" evidence="1">
    <location>
        <begin position="25"/>
        <end position="254"/>
    </location>
</feature>
<dbReference type="AlphaFoldDB" id="A0A219B7Q5"/>
<dbReference type="Proteomes" id="UP000198462">
    <property type="component" value="Unassembled WGS sequence"/>
</dbReference>
<protein>
    <submittedName>
        <fullName evidence="2">Uncharacterized protein</fullName>
    </submittedName>
</protein>
<dbReference type="EMBL" id="NFZT01000001">
    <property type="protein sequence ID" value="OWV34214.1"/>
    <property type="molecule type" value="Genomic_DNA"/>
</dbReference>
<name>A0A219B7Q5_9SPHN</name>
<evidence type="ECO:0000313" key="3">
    <source>
        <dbReference type="Proteomes" id="UP000198462"/>
    </source>
</evidence>
<organism evidence="2 3">
    <name type="scientific">Pacificimonas flava</name>
    <dbReference type="NCBI Taxonomy" id="1234595"/>
    <lineage>
        <taxon>Bacteria</taxon>
        <taxon>Pseudomonadati</taxon>
        <taxon>Pseudomonadota</taxon>
        <taxon>Alphaproteobacteria</taxon>
        <taxon>Sphingomonadales</taxon>
        <taxon>Sphingosinicellaceae</taxon>
        <taxon>Pacificimonas</taxon>
    </lineage>
</organism>
<dbReference type="RefSeq" id="WP_088712914.1">
    <property type="nucleotide sequence ID" value="NZ_NFZT01000001.1"/>
</dbReference>
<dbReference type="OrthoDB" id="7561216at2"/>
<evidence type="ECO:0000256" key="1">
    <source>
        <dbReference type="SAM" id="SignalP"/>
    </source>
</evidence>
<reference evidence="3" key="1">
    <citation type="submission" date="2017-05" db="EMBL/GenBank/DDBJ databases">
        <authorList>
            <person name="Lin X."/>
        </authorList>
    </citation>
    <scope>NUCLEOTIDE SEQUENCE [LARGE SCALE GENOMIC DNA]</scope>
    <source>
        <strain evidence="3">JLT2012</strain>
    </source>
</reference>
<gene>
    <name evidence="2" type="ORF">B5C34_12600</name>
</gene>
<keyword evidence="3" id="KW-1185">Reference proteome</keyword>
<keyword evidence="1" id="KW-0732">Signal</keyword>
<sequence>MRSSASLTASASVFLSLVSFRAFAAEPEQLEQLEPEGGAWLAEYNGTFGPDESSHGGEVLYGIDNRIAVGAEAEFESEGGAPSFDEAEGFILLTFDRAEGGRAGFGLKLGGGVNRDGRISEVEARLITEQRSGGIWSQGNLILRHVRGAAERSPEPNEEPEGKGTLIAFAASVQKEVGDELWLGLEASGEPAHLSGFDPADGEGFDASLFLGPSLTAEFETGGDGEVEVGIAMLFGLIGEDTPAALRIFVQTEF</sequence>
<feature type="signal peptide" evidence="1">
    <location>
        <begin position="1"/>
        <end position="24"/>
    </location>
</feature>
<proteinExistence type="predicted"/>
<comment type="caution">
    <text evidence="2">The sequence shown here is derived from an EMBL/GenBank/DDBJ whole genome shotgun (WGS) entry which is preliminary data.</text>
</comment>
<accession>A0A219B7Q5</accession>